<accession>A0A7K4IY96</accession>
<comment type="caution">
    <text evidence="2">The sequence shown here is derived from an EMBL/GenBank/DDBJ whole genome shotgun (WGS) entry which is preliminary data.</text>
</comment>
<dbReference type="EMBL" id="VWPV01006248">
    <property type="protein sequence ID" value="NWH57920.1"/>
    <property type="molecule type" value="Genomic_DNA"/>
</dbReference>
<dbReference type="GO" id="GO:0005813">
    <property type="term" value="C:centrosome"/>
    <property type="evidence" value="ECO:0007669"/>
    <property type="project" value="InterPro"/>
</dbReference>
<reference evidence="2 3" key="1">
    <citation type="submission" date="2019-09" db="EMBL/GenBank/DDBJ databases">
        <title>Bird 10,000 Genomes (B10K) Project - Family phase.</title>
        <authorList>
            <person name="Zhang G."/>
        </authorList>
    </citation>
    <scope>NUCLEOTIDE SEQUENCE [LARGE SCALE GENOMIC DNA]</scope>
    <source>
        <strain evidence="2">B10K-CU-031-07</strain>
        <tissue evidence="2">Muscle</tissue>
    </source>
</reference>
<feature type="compositionally biased region" description="Basic and acidic residues" evidence="1">
    <location>
        <begin position="1"/>
        <end position="12"/>
    </location>
</feature>
<dbReference type="GO" id="GO:0097546">
    <property type="term" value="C:ciliary base"/>
    <property type="evidence" value="ECO:0007669"/>
    <property type="project" value="InterPro"/>
</dbReference>
<feature type="region of interest" description="Disordered" evidence="1">
    <location>
        <begin position="557"/>
        <end position="585"/>
    </location>
</feature>
<feature type="compositionally biased region" description="Polar residues" evidence="1">
    <location>
        <begin position="27"/>
        <end position="38"/>
    </location>
</feature>
<protein>
    <submittedName>
        <fullName evidence="2">CE126 protein</fullName>
    </submittedName>
</protein>
<dbReference type="AlphaFoldDB" id="A0A7K4IY96"/>
<keyword evidence="3" id="KW-1185">Reference proteome</keyword>
<organism evidence="2 3">
    <name type="scientific">Geococcyx californianus</name>
    <name type="common">Greater roadrunner</name>
    <name type="synonym">Saurothera californiana</name>
    <dbReference type="NCBI Taxonomy" id="8947"/>
    <lineage>
        <taxon>Eukaryota</taxon>
        <taxon>Metazoa</taxon>
        <taxon>Chordata</taxon>
        <taxon>Craniata</taxon>
        <taxon>Vertebrata</taxon>
        <taxon>Euteleostomi</taxon>
        <taxon>Archelosauria</taxon>
        <taxon>Archosauria</taxon>
        <taxon>Dinosauria</taxon>
        <taxon>Saurischia</taxon>
        <taxon>Theropoda</taxon>
        <taxon>Coelurosauria</taxon>
        <taxon>Aves</taxon>
        <taxon>Neognathae</taxon>
        <taxon>Neoaves</taxon>
        <taxon>Otidimorphae</taxon>
        <taxon>Cuculiformes</taxon>
        <taxon>Neomorphidae</taxon>
        <taxon>Geococcyx</taxon>
    </lineage>
</organism>
<gene>
    <name evidence="2" type="primary">Cep126</name>
    <name evidence="2" type="ORF">GEOCAL_R03429</name>
</gene>
<evidence type="ECO:0000313" key="2">
    <source>
        <dbReference type="EMBL" id="NWH57920.1"/>
    </source>
</evidence>
<dbReference type="OrthoDB" id="9900339at2759"/>
<feature type="compositionally biased region" description="Polar residues" evidence="1">
    <location>
        <begin position="107"/>
        <end position="117"/>
    </location>
</feature>
<dbReference type="PANTHER" id="PTHR31191:SF4">
    <property type="entry name" value="CENTROSOMAL PROTEIN OF 126 KDA"/>
    <property type="match status" value="1"/>
</dbReference>
<dbReference type="Pfam" id="PF15352">
    <property type="entry name" value="K1377"/>
    <property type="match status" value="2"/>
</dbReference>
<name>A0A7K4IY96_GEOCA</name>
<feature type="region of interest" description="Disordered" evidence="1">
    <location>
        <begin position="107"/>
        <end position="133"/>
    </location>
</feature>
<sequence length="887" mass="98351">QNFHQEVKKTDDSESLSSLDSLEAGEQNGNYTTPNESPLATQCDCALYCPEKSQTTNNSLLYTAQITSKNMHLNNCLRNTDWLNNHNLPIRDLLAKHNVLTPAQHVNNSAEESSASHRSGKNPAEFPASGKQESSVSKAFSFLQNIQERSKPSCGTPSTFATRHPVFNPSKAWASPDSIPQGRVHHLVQDQSFKMTPQKRTISVQSSSPPIATSTILFPNQGCSTGIPGTADTLPKDKNISTEFFRNTSGKMTETKEKNIKCLDDITPGSSLFQDIPDASVLRDVKRQNDREEAKGNKVEIVSPLSDTELNSGTPIQHKPLKNNILERKRARLFTSILKEESKYEPSDFKDVVMNHEISFGTRPVTSIRDSVELAKMKKKSTENEKHNRKLRWCDEINQIIKEKNDECCEKTTSEISSAQLQYVQTTNNAPKTNLSVVAQPSNPMFIKNHQENFQISKPNVKTEESNKECTSVNIFMSTGSFSTKKAWMVSQDEESKPSICSNNSKINEVNQLKNKAKITRRPKSLRAQPSFIPEKRTGTTIRLQSATEANKTLKAPGKLLAPHPPSAPQLRNRSGKNAASPGCQPLPLSRLQAISRNYLNERHVLLADQALNRNGTENSERITCSSDLATERPTPGCHAAKCEPLVKSAYCVNGVRTNGCHDCSVTCTGRRPANAENGLHLHPIPAAVKTSTSWQGVPTARPPKDFATGKSRHHVSNYNNWHINKGQLFKANVSHLTIYDSSQISSVGPLTRQKEVFDSGENEGISEHRRQIVASKRWKPTHHAENLLCTVQLSPVQPAFDQVQNKNNTCKSAEVAESIDEFLMAEKLANMPLAEDEILAAMGSLQAARQPLLLNRAPCLGMSALSIEEQKILQSLDHLNQRLQSM</sequence>
<evidence type="ECO:0000313" key="3">
    <source>
        <dbReference type="Proteomes" id="UP000531151"/>
    </source>
</evidence>
<proteinExistence type="predicted"/>
<dbReference type="GO" id="GO:0031122">
    <property type="term" value="P:cytoplasmic microtubule organization"/>
    <property type="evidence" value="ECO:0007669"/>
    <property type="project" value="InterPro"/>
</dbReference>
<dbReference type="Proteomes" id="UP000531151">
    <property type="component" value="Unassembled WGS sequence"/>
</dbReference>
<feature type="non-terminal residue" evidence="2">
    <location>
        <position position="1"/>
    </location>
</feature>
<dbReference type="GO" id="GO:0030496">
    <property type="term" value="C:midbody"/>
    <property type="evidence" value="ECO:0007669"/>
    <property type="project" value="TreeGrafter"/>
</dbReference>
<feature type="non-terminal residue" evidence="2">
    <location>
        <position position="887"/>
    </location>
</feature>
<dbReference type="PANTHER" id="PTHR31191">
    <property type="entry name" value="CENTROSOMAL PROTEIN CEP126"/>
    <property type="match status" value="1"/>
</dbReference>
<dbReference type="GO" id="GO:0007052">
    <property type="term" value="P:mitotic spindle organization"/>
    <property type="evidence" value="ECO:0007669"/>
    <property type="project" value="InterPro"/>
</dbReference>
<dbReference type="InterPro" id="IPR028257">
    <property type="entry name" value="CEP126"/>
</dbReference>
<evidence type="ECO:0000256" key="1">
    <source>
        <dbReference type="SAM" id="MobiDB-lite"/>
    </source>
</evidence>
<feature type="region of interest" description="Disordered" evidence="1">
    <location>
        <begin position="1"/>
        <end position="38"/>
    </location>
</feature>
<dbReference type="GO" id="GO:1905515">
    <property type="term" value="P:non-motile cilium assembly"/>
    <property type="evidence" value="ECO:0007669"/>
    <property type="project" value="InterPro"/>
</dbReference>